<dbReference type="SMART" id="SM01008">
    <property type="entry name" value="Ald_Xan_dh_C"/>
    <property type="match status" value="1"/>
</dbReference>
<dbReference type="PANTHER" id="PTHR47495">
    <property type="entry name" value="ALDEHYDE DEHYDROGENASE"/>
    <property type="match status" value="1"/>
</dbReference>
<dbReference type="Pfam" id="PF02738">
    <property type="entry name" value="MoCoBD_1"/>
    <property type="match status" value="1"/>
</dbReference>
<keyword evidence="3" id="KW-1185">Reference proteome</keyword>
<dbReference type="InterPro" id="IPR008274">
    <property type="entry name" value="AldOxase/xan_DH_MoCoBD1"/>
</dbReference>
<dbReference type="InterPro" id="IPR012368">
    <property type="entry name" value="OxRdtase_Mopterin-bd_su_IorB"/>
</dbReference>
<sequence length="748" mass="83832">MQATGVKVNFILYIRHRYTHVLYTYIMKEITKSISRRNFIKLSSLTGAALSIGFYFPANGKEAEVINLETAENLGIELNAWITIDTNGKVTITNHRSEMGQGSFQSIPQIIAEELEVNLNDINIIFAQGNNAKYGSQITGGSSTIRGSYKKLLKLSASAREMLMEAAAKKWNTSKAECYAESGHVIHKPSGKKFHYGELVQEASKLEPPKNVKLKLPEEYKIIRKPLPRQDTPLKTNGTAIFGLDKKLPGMLYAVVERNPRFQGKVKSFDDTETKKIPGVKHVLPVKMSVFSTFREGVAVVADTLWAAMQGRKVLKVEWDDSGFEHLSTEQLYTRMSESLKSNDSLSVRTKGNAEGIFQKSDKKVEAVYETPYESHSCMEPLNCVAHYQDDKLEIWGPIQGPDWVQDFLSPLLGLPKEKIIVNMTFLGGGFGRKAFMDYPHEAAIISKEIKAPVQVVWSREDDTTQGPFRPGMMYQCKGSINANGSIESFLHRSAGQNMDHQWPNADKKSYNGSATEGFLETYFNSLPHYSFSDAPLDAPIPVMWWRSVYASTNAFAFESFMDELAFKAGKDPLEFRRQHLQESRYHDLINKLEEVSGWKSRKKNEGYGVAIAESFSSIVGEVVKVSKKADGKVKVDKVWAVMDCGWYVNPDIIKAQIEGSIIMALGAAITHATHFKDGKAVEQNFNTYKMPRITDTPEIEVHIMDNEEKAGGVGEPSLPPFAPALTNAIFDLTSKRIRKLPFNLEEV</sequence>
<dbReference type="PIRSF" id="PIRSF036389">
    <property type="entry name" value="IOR_B"/>
    <property type="match status" value="1"/>
</dbReference>
<dbReference type="NCBIfam" id="TIGR01409">
    <property type="entry name" value="TAT_signal_seq"/>
    <property type="match status" value="1"/>
</dbReference>
<accession>A0A1T5LRQ4</accession>
<dbReference type="SUPFAM" id="SSF56003">
    <property type="entry name" value="Molybdenum cofactor-binding domain"/>
    <property type="match status" value="2"/>
</dbReference>
<dbReference type="EMBL" id="FUZU01000002">
    <property type="protein sequence ID" value="SKC78642.1"/>
    <property type="molecule type" value="Genomic_DNA"/>
</dbReference>
<dbReference type="STRING" id="688867.SAMN05660236_3786"/>
<dbReference type="InterPro" id="IPR037165">
    <property type="entry name" value="AldOxase/xan_DH_Mopterin-bd_sf"/>
</dbReference>
<dbReference type="Proteomes" id="UP000190961">
    <property type="component" value="Unassembled WGS sequence"/>
</dbReference>
<dbReference type="Gene3D" id="3.90.1170.50">
    <property type="entry name" value="Aldehyde oxidase/xanthine dehydrogenase, a/b hammerhead"/>
    <property type="match status" value="1"/>
</dbReference>
<reference evidence="2 3" key="1">
    <citation type="submission" date="2017-02" db="EMBL/GenBank/DDBJ databases">
        <authorList>
            <person name="Peterson S.W."/>
        </authorList>
    </citation>
    <scope>NUCLEOTIDE SEQUENCE [LARGE SCALE GENOMIC DNA]</scope>
    <source>
        <strain evidence="2 3">DSM 25262</strain>
    </source>
</reference>
<protein>
    <submittedName>
        <fullName evidence="2">Isoquinoline 1-oxidoreductase, beta subunit</fullName>
    </submittedName>
</protein>
<dbReference type="Pfam" id="PF20256">
    <property type="entry name" value="MoCoBD_2"/>
    <property type="match status" value="2"/>
</dbReference>
<name>A0A1T5LRQ4_9BACT</name>
<organism evidence="2 3">
    <name type="scientific">Ohtaekwangia koreensis</name>
    <dbReference type="NCBI Taxonomy" id="688867"/>
    <lineage>
        <taxon>Bacteria</taxon>
        <taxon>Pseudomonadati</taxon>
        <taxon>Bacteroidota</taxon>
        <taxon>Cytophagia</taxon>
        <taxon>Cytophagales</taxon>
        <taxon>Fulvivirgaceae</taxon>
        <taxon>Ohtaekwangia</taxon>
    </lineage>
</organism>
<dbReference type="PANTHER" id="PTHR47495:SF2">
    <property type="entry name" value="ALDEHYDE DEHYDROGENASE"/>
    <property type="match status" value="1"/>
</dbReference>
<gene>
    <name evidence="2" type="ORF">SAMN05660236_3786</name>
</gene>
<evidence type="ECO:0000313" key="2">
    <source>
        <dbReference type="EMBL" id="SKC78642.1"/>
    </source>
</evidence>
<evidence type="ECO:0000313" key="3">
    <source>
        <dbReference type="Proteomes" id="UP000190961"/>
    </source>
</evidence>
<dbReference type="InterPro" id="IPR046867">
    <property type="entry name" value="AldOxase/xan_DH_MoCoBD2"/>
</dbReference>
<dbReference type="InterPro" id="IPR000674">
    <property type="entry name" value="Ald_Oxase/Xan_DH_a/b"/>
</dbReference>
<proteinExistence type="predicted"/>
<dbReference type="GO" id="GO:0016491">
    <property type="term" value="F:oxidoreductase activity"/>
    <property type="evidence" value="ECO:0007669"/>
    <property type="project" value="InterPro"/>
</dbReference>
<dbReference type="InterPro" id="IPR052516">
    <property type="entry name" value="N-heterocyclic_Hydroxylase"/>
</dbReference>
<dbReference type="RefSeq" id="WP_245840628.1">
    <property type="nucleotide sequence ID" value="NZ_FUZU01000002.1"/>
</dbReference>
<dbReference type="AlphaFoldDB" id="A0A1T5LRQ4"/>
<dbReference type="InterPro" id="IPR019546">
    <property type="entry name" value="TAT_signal_bac_arc"/>
</dbReference>
<evidence type="ECO:0000259" key="1">
    <source>
        <dbReference type="SMART" id="SM01008"/>
    </source>
</evidence>
<feature type="domain" description="Aldehyde oxidase/xanthine dehydrogenase a/b hammerhead" evidence="1">
    <location>
        <begin position="237"/>
        <end position="323"/>
    </location>
</feature>
<dbReference type="Gene3D" id="3.30.365.10">
    <property type="entry name" value="Aldehyde oxidase/xanthine dehydrogenase, molybdopterin binding domain"/>
    <property type="match status" value="4"/>
</dbReference>